<evidence type="ECO:0000256" key="6">
    <source>
        <dbReference type="ARBA" id="ARBA00012487"/>
    </source>
</evidence>
<evidence type="ECO:0000256" key="4">
    <source>
        <dbReference type="ARBA" id="ARBA00005189"/>
    </source>
</evidence>
<name>A0A191ZJX0_9GAMM</name>
<keyword evidence="14" id="KW-0443">Lipid metabolism</keyword>
<comment type="subcellular location">
    <subcellularLocation>
        <location evidence="2">Cell membrane</location>
        <topology evidence="2">Multi-pass membrane protein</topology>
    </subcellularLocation>
</comment>
<evidence type="ECO:0000256" key="10">
    <source>
        <dbReference type="ARBA" id="ARBA00022679"/>
    </source>
</evidence>
<keyword evidence="8" id="KW-1003">Cell membrane</keyword>
<evidence type="ECO:0000256" key="14">
    <source>
        <dbReference type="ARBA" id="ARBA00023098"/>
    </source>
</evidence>
<evidence type="ECO:0000256" key="1">
    <source>
        <dbReference type="ARBA" id="ARBA00001698"/>
    </source>
</evidence>
<evidence type="ECO:0000256" key="3">
    <source>
        <dbReference type="ARBA" id="ARBA00005119"/>
    </source>
</evidence>
<evidence type="ECO:0000313" key="21">
    <source>
        <dbReference type="Proteomes" id="UP000078596"/>
    </source>
</evidence>
<protein>
    <recommendedName>
        <fullName evidence="7 18">Phosphatidate cytidylyltransferase</fullName>
        <ecNumber evidence="6 18">2.7.7.41</ecNumber>
    </recommendedName>
</protein>
<keyword evidence="16" id="KW-0594">Phospholipid biosynthesis</keyword>
<sequence length="276" mass="29624">MMTATQVRILTGLGLSALGLMVILMFPEWAFIAFMSVMTLGLGFEWFRLSCAAPVGRAVALLLMSAVGAVLYLAVSPGQIPWLAGVTTFGWLLLMGGLWLHRKNAGSRRPAWLRTLLGLLILPLFWFSVVEIHRQETGPWLLIFGVMIVAVADSLAYFAGRAFGRYKLAPALSPGKTLEGLVGGLVGVGLLTAIGAVLPLFASVPSWQLALWSMGVALFSVAGDLEESRLKREAGVKDSGHLLPGHGGLLDRLDGQLAAMPVWLLALAQMSFLTFH</sequence>
<gene>
    <name evidence="20" type="ORF">A9404_00720</name>
</gene>
<evidence type="ECO:0000256" key="17">
    <source>
        <dbReference type="ARBA" id="ARBA00023264"/>
    </source>
</evidence>
<dbReference type="Proteomes" id="UP000078596">
    <property type="component" value="Chromosome"/>
</dbReference>
<dbReference type="InterPro" id="IPR000374">
    <property type="entry name" value="PC_trans"/>
</dbReference>
<dbReference type="KEGG" id="haz:A9404_00720"/>
<dbReference type="EMBL" id="CP016027">
    <property type="protein sequence ID" value="ANJ68184.1"/>
    <property type="molecule type" value="Genomic_DNA"/>
</dbReference>
<keyword evidence="15 19" id="KW-0472">Membrane</keyword>
<feature type="transmembrane region" description="Helical" evidence="19">
    <location>
        <begin position="181"/>
        <end position="201"/>
    </location>
</feature>
<dbReference type="UniPathway" id="UPA00557">
    <property type="reaction ID" value="UER00614"/>
</dbReference>
<evidence type="ECO:0000256" key="15">
    <source>
        <dbReference type="ARBA" id="ARBA00023136"/>
    </source>
</evidence>
<feature type="transmembrane region" description="Helical" evidence="19">
    <location>
        <begin position="54"/>
        <end position="74"/>
    </location>
</feature>
<feature type="transmembrane region" description="Helical" evidence="19">
    <location>
        <begin position="80"/>
        <end position="100"/>
    </location>
</feature>
<dbReference type="Pfam" id="PF01148">
    <property type="entry name" value="CTP_transf_1"/>
    <property type="match status" value="1"/>
</dbReference>
<feature type="transmembrane region" description="Helical" evidence="19">
    <location>
        <begin position="7"/>
        <end position="24"/>
    </location>
</feature>
<keyword evidence="10 18" id="KW-0808">Transferase</keyword>
<evidence type="ECO:0000256" key="19">
    <source>
        <dbReference type="SAM" id="Phobius"/>
    </source>
</evidence>
<comment type="pathway">
    <text evidence="4">Lipid metabolism.</text>
</comment>
<comment type="catalytic activity">
    <reaction evidence="1 18">
        <text>a 1,2-diacyl-sn-glycero-3-phosphate + CTP + H(+) = a CDP-1,2-diacyl-sn-glycerol + diphosphate</text>
        <dbReference type="Rhea" id="RHEA:16229"/>
        <dbReference type="ChEBI" id="CHEBI:15378"/>
        <dbReference type="ChEBI" id="CHEBI:33019"/>
        <dbReference type="ChEBI" id="CHEBI:37563"/>
        <dbReference type="ChEBI" id="CHEBI:58332"/>
        <dbReference type="ChEBI" id="CHEBI:58608"/>
        <dbReference type="EC" id="2.7.7.41"/>
    </reaction>
</comment>
<evidence type="ECO:0000256" key="5">
    <source>
        <dbReference type="ARBA" id="ARBA00010185"/>
    </source>
</evidence>
<organism evidence="20 21">
    <name type="scientific">Halothiobacillus diazotrophicus</name>
    <dbReference type="NCBI Taxonomy" id="1860122"/>
    <lineage>
        <taxon>Bacteria</taxon>
        <taxon>Pseudomonadati</taxon>
        <taxon>Pseudomonadota</taxon>
        <taxon>Gammaproteobacteria</taxon>
        <taxon>Chromatiales</taxon>
        <taxon>Halothiobacillaceae</taxon>
        <taxon>Halothiobacillus</taxon>
    </lineage>
</organism>
<dbReference type="GO" id="GO:0005886">
    <property type="term" value="C:plasma membrane"/>
    <property type="evidence" value="ECO:0007669"/>
    <property type="project" value="UniProtKB-SubCell"/>
</dbReference>
<keyword evidence="13 19" id="KW-1133">Transmembrane helix</keyword>
<feature type="transmembrane region" description="Helical" evidence="19">
    <location>
        <begin position="257"/>
        <end position="275"/>
    </location>
</feature>
<feature type="transmembrane region" description="Helical" evidence="19">
    <location>
        <begin position="30"/>
        <end position="47"/>
    </location>
</feature>
<keyword evidence="11 18" id="KW-0812">Transmembrane</keyword>
<evidence type="ECO:0000256" key="11">
    <source>
        <dbReference type="ARBA" id="ARBA00022692"/>
    </source>
</evidence>
<evidence type="ECO:0000256" key="7">
    <source>
        <dbReference type="ARBA" id="ARBA00019373"/>
    </source>
</evidence>
<evidence type="ECO:0000256" key="8">
    <source>
        <dbReference type="ARBA" id="ARBA00022475"/>
    </source>
</evidence>
<accession>A0A191ZJX0</accession>
<evidence type="ECO:0000256" key="18">
    <source>
        <dbReference type="RuleBase" id="RU003938"/>
    </source>
</evidence>
<comment type="pathway">
    <text evidence="3 18">Phospholipid metabolism; CDP-diacylglycerol biosynthesis; CDP-diacylglycerol from sn-glycerol 3-phosphate: step 3/3.</text>
</comment>
<evidence type="ECO:0000256" key="9">
    <source>
        <dbReference type="ARBA" id="ARBA00022516"/>
    </source>
</evidence>
<evidence type="ECO:0000256" key="12">
    <source>
        <dbReference type="ARBA" id="ARBA00022695"/>
    </source>
</evidence>
<dbReference type="STRING" id="1860122.A9404_00720"/>
<dbReference type="EC" id="2.7.7.41" evidence="6 18"/>
<dbReference type="GO" id="GO:0016024">
    <property type="term" value="P:CDP-diacylglycerol biosynthetic process"/>
    <property type="evidence" value="ECO:0007669"/>
    <property type="project" value="UniProtKB-UniPathway"/>
</dbReference>
<evidence type="ECO:0000256" key="13">
    <source>
        <dbReference type="ARBA" id="ARBA00022989"/>
    </source>
</evidence>
<keyword evidence="12 18" id="KW-0548">Nucleotidyltransferase</keyword>
<dbReference type="GO" id="GO:0004605">
    <property type="term" value="F:phosphatidate cytidylyltransferase activity"/>
    <property type="evidence" value="ECO:0007669"/>
    <property type="project" value="UniProtKB-EC"/>
</dbReference>
<dbReference type="PANTHER" id="PTHR46382:SF1">
    <property type="entry name" value="PHOSPHATIDATE CYTIDYLYLTRANSFERASE"/>
    <property type="match status" value="1"/>
</dbReference>
<evidence type="ECO:0000256" key="2">
    <source>
        <dbReference type="ARBA" id="ARBA00004651"/>
    </source>
</evidence>
<evidence type="ECO:0000256" key="16">
    <source>
        <dbReference type="ARBA" id="ARBA00023209"/>
    </source>
</evidence>
<keyword evidence="17" id="KW-1208">Phospholipid metabolism</keyword>
<feature type="transmembrane region" description="Helical" evidence="19">
    <location>
        <begin position="141"/>
        <end position="160"/>
    </location>
</feature>
<dbReference type="PANTHER" id="PTHR46382">
    <property type="entry name" value="PHOSPHATIDATE CYTIDYLYLTRANSFERASE"/>
    <property type="match status" value="1"/>
</dbReference>
<dbReference type="AlphaFoldDB" id="A0A191ZJX0"/>
<dbReference type="PROSITE" id="PS01315">
    <property type="entry name" value="CDS"/>
    <property type="match status" value="1"/>
</dbReference>
<proteinExistence type="inferred from homology"/>
<keyword evidence="21" id="KW-1185">Reference proteome</keyword>
<reference evidence="20 21" key="1">
    <citation type="submission" date="2016-06" db="EMBL/GenBank/DDBJ databases">
        <title>Insight into the functional genes involving in sulfur oxidation in Pearl River water.</title>
        <authorList>
            <person name="Luo J."/>
            <person name="Tan X."/>
            <person name="Lin W."/>
        </authorList>
    </citation>
    <scope>NUCLEOTIDE SEQUENCE [LARGE SCALE GENOMIC DNA]</scope>
    <source>
        <strain evidence="20 21">LS2</strain>
    </source>
</reference>
<keyword evidence="9" id="KW-0444">Lipid biosynthesis</keyword>
<evidence type="ECO:0000313" key="20">
    <source>
        <dbReference type="EMBL" id="ANJ68184.1"/>
    </source>
</evidence>
<feature type="transmembrane region" description="Helical" evidence="19">
    <location>
        <begin position="112"/>
        <end position="129"/>
    </location>
</feature>
<comment type="similarity">
    <text evidence="5 18">Belongs to the CDS family.</text>
</comment>